<dbReference type="PANTHER" id="PTHR37535">
    <property type="entry name" value="FLUG DOMAIN PROTEIN"/>
    <property type="match status" value="1"/>
</dbReference>
<organism evidence="1 2">
    <name type="scientific">Paracoccidioides brasiliensis (strain Pb18)</name>
    <dbReference type="NCBI Taxonomy" id="502780"/>
    <lineage>
        <taxon>Eukaryota</taxon>
        <taxon>Fungi</taxon>
        <taxon>Dikarya</taxon>
        <taxon>Ascomycota</taxon>
        <taxon>Pezizomycotina</taxon>
        <taxon>Eurotiomycetes</taxon>
        <taxon>Eurotiomycetidae</taxon>
        <taxon>Onygenales</taxon>
        <taxon>Ajellomycetaceae</taxon>
        <taxon>Paracoccidioides</taxon>
    </lineage>
</organism>
<dbReference type="VEuPathDB" id="FungiDB:PADG_03650"/>
<dbReference type="InterPro" id="IPR021842">
    <property type="entry name" value="DUF3435"/>
</dbReference>
<dbReference type="OrthoDB" id="3544487at2759"/>
<dbReference type="EMBL" id="KN275960">
    <property type="protein sequence ID" value="EEH47566.2"/>
    <property type="molecule type" value="Genomic_DNA"/>
</dbReference>
<dbReference type="Pfam" id="PF11917">
    <property type="entry name" value="DUF3435"/>
    <property type="match status" value="2"/>
</dbReference>
<dbReference type="Proteomes" id="UP000001628">
    <property type="component" value="Unassembled WGS sequence"/>
</dbReference>
<dbReference type="AlphaFoldDB" id="C1G8R4"/>
<dbReference type="STRING" id="502780.C1G8R4"/>
<gene>
    <name evidence="1" type="ORF">PADG_03650</name>
</gene>
<dbReference type="PANTHER" id="PTHR37535:SF2">
    <property type="entry name" value="FINGER DOMAIN PROTEIN, PUTATIVE (AFU_ORTHOLOGUE AFUA_6G09300)-RELATED"/>
    <property type="match status" value="1"/>
</dbReference>
<dbReference type="KEGG" id="pbn:PADG_03650"/>
<evidence type="ECO:0000313" key="1">
    <source>
        <dbReference type="EMBL" id="EEH47566.2"/>
    </source>
</evidence>
<reference evidence="1 2" key="1">
    <citation type="journal article" date="2011" name="PLoS Genet.">
        <title>Comparative genomic analysis of human fungal pathogens causing paracoccidioidomycosis.</title>
        <authorList>
            <person name="Desjardins C.A."/>
            <person name="Champion M.D."/>
            <person name="Holder J.W."/>
            <person name="Muszewska A."/>
            <person name="Goldberg J."/>
            <person name="Bailao A.M."/>
            <person name="Brigido M.M."/>
            <person name="Ferreira M.E."/>
            <person name="Garcia A.M."/>
            <person name="Grynberg M."/>
            <person name="Gujja S."/>
            <person name="Heiman D.I."/>
            <person name="Henn M.R."/>
            <person name="Kodira C.D."/>
            <person name="Leon-Narvaez H."/>
            <person name="Longo L.V."/>
            <person name="Ma L.J."/>
            <person name="Malavazi I."/>
            <person name="Matsuo A.L."/>
            <person name="Morais F.V."/>
            <person name="Pereira M."/>
            <person name="Rodriguez-Brito S."/>
            <person name="Sakthikumar S."/>
            <person name="Salem-Izacc S.M."/>
            <person name="Sykes S.M."/>
            <person name="Teixeira M.M."/>
            <person name="Vallejo M.C."/>
            <person name="Walter M.E."/>
            <person name="Yandava C."/>
            <person name="Young S."/>
            <person name="Zeng Q."/>
            <person name="Zucker J."/>
            <person name="Felipe M.S."/>
            <person name="Goldman G.H."/>
            <person name="Haas B.J."/>
            <person name="McEwen J.G."/>
            <person name="Nino-Vega G."/>
            <person name="Puccia R."/>
            <person name="San-Blas G."/>
            <person name="Soares C.M."/>
            <person name="Birren B.W."/>
            <person name="Cuomo C.A."/>
        </authorList>
    </citation>
    <scope>NUCLEOTIDE SEQUENCE [LARGE SCALE GENOMIC DNA]</scope>
    <source>
        <strain evidence="1 2">Pb18</strain>
    </source>
</reference>
<dbReference type="eggNOG" id="ENOG502QW3K">
    <property type="taxonomic scope" value="Eukaryota"/>
</dbReference>
<dbReference type="InParanoid" id="C1G8R4"/>
<name>C1G8R4_PARBD</name>
<dbReference type="RefSeq" id="XP_010759131.1">
    <property type="nucleotide sequence ID" value="XM_010760829.1"/>
</dbReference>
<accession>C1G8R4</accession>
<protein>
    <submittedName>
        <fullName evidence="1">Uncharacterized protein</fullName>
    </submittedName>
</protein>
<sequence length="349" mass="38225">MCCLVISDNSAPRTEDILSADWLECGTILTPYNDATVRQRLKMAVFAAAFGLLPTAQPRSSHHVVLSASSLCHSHHAVYTSLSSPPSQHYPASSIHESVLSHSLLVLSLSTVGSPWTALIMVSLSCLTGSDKQSSSKMDVLAALDSLSTLNAIISDSGYESGSISHDKDDDDVPDGGHPQLFIFLKPEFTKRFLGDKELNKFKIPEIIFDPTLVLSPHICLLTMLFHIGGFKSISTTGPVLDSAEKLYSVKVLNGKGQQPLLLKDELLDKFVFCQTELTSTGFKICLDKRMTPSMMSSRMRQAKEVTEALQNVMLQHADIRTFVKHYQVDVDVDAQGIVRKTGSQTELV</sequence>
<keyword evidence="2" id="KW-1185">Reference proteome</keyword>
<dbReference type="GeneID" id="22582922"/>
<dbReference type="HOGENOM" id="CLU_794762_0_0_1"/>
<evidence type="ECO:0000313" key="2">
    <source>
        <dbReference type="Proteomes" id="UP000001628"/>
    </source>
</evidence>
<proteinExistence type="predicted"/>